<evidence type="ECO:0000256" key="2">
    <source>
        <dbReference type="ARBA" id="ARBA00007586"/>
    </source>
</evidence>
<evidence type="ECO:0000313" key="9">
    <source>
        <dbReference type="EMBL" id="GFN91401.1"/>
    </source>
</evidence>
<keyword evidence="3" id="KW-0472">Membrane</keyword>
<dbReference type="GO" id="GO:0016798">
    <property type="term" value="F:hydrolase activity, acting on glycosyl bonds"/>
    <property type="evidence" value="ECO:0007669"/>
    <property type="project" value="UniProtKB-KW"/>
</dbReference>
<evidence type="ECO:0000256" key="3">
    <source>
        <dbReference type="ARBA" id="ARBA00022475"/>
    </source>
</evidence>
<evidence type="ECO:0000313" key="10">
    <source>
        <dbReference type="Proteomes" id="UP000735302"/>
    </source>
</evidence>
<dbReference type="Gene3D" id="2.160.20.10">
    <property type="entry name" value="Single-stranded right-handed beta-helix, Pectin lyase-like"/>
    <property type="match status" value="1"/>
</dbReference>
<dbReference type="PANTHER" id="PTHR15535:SF17">
    <property type="entry name" value="TRANSMEMBRANE PROTEIN"/>
    <property type="match status" value="1"/>
</dbReference>
<reference evidence="9 10" key="1">
    <citation type="journal article" date="2021" name="Elife">
        <title>Chloroplast acquisition without the gene transfer in kleptoplastic sea slugs, Plakobranchus ocellatus.</title>
        <authorList>
            <person name="Maeda T."/>
            <person name="Takahashi S."/>
            <person name="Yoshida T."/>
            <person name="Shimamura S."/>
            <person name="Takaki Y."/>
            <person name="Nagai Y."/>
            <person name="Toyoda A."/>
            <person name="Suzuki Y."/>
            <person name="Arimoto A."/>
            <person name="Ishii H."/>
            <person name="Satoh N."/>
            <person name="Nishiyama T."/>
            <person name="Hasebe M."/>
            <person name="Maruyama T."/>
            <person name="Minagawa J."/>
            <person name="Obokata J."/>
            <person name="Shigenobu S."/>
        </authorList>
    </citation>
    <scope>NUCLEOTIDE SEQUENCE [LARGE SCALE GENOMIC DNA]</scope>
</reference>
<feature type="region of interest" description="Disordered" evidence="7">
    <location>
        <begin position="1028"/>
        <end position="1055"/>
    </location>
</feature>
<dbReference type="InterPro" id="IPR012334">
    <property type="entry name" value="Pectin_lyas_fold"/>
</dbReference>
<evidence type="ECO:0000259" key="8">
    <source>
        <dbReference type="PROSITE" id="PS51484"/>
    </source>
</evidence>
<keyword evidence="4" id="KW-0378">Hydrolase</keyword>
<gene>
    <name evidence="9" type="ORF">PoB_001790700</name>
</gene>
<dbReference type="AlphaFoldDB" id="A0AAV3ZA40"/>
<keyword evidence="6" id="KW-0326">Glycosidase</keyword>
<organism evidence="9 10">
    <name type="scientific">Plakobranchus ocellatus</name>
    <dbReference type="NCBI Taxonomy" id="259542"/>
    <lineage>
        <taxon>Eukaryota</taxon>
        <taxon>Metazoa</taxon>
        <taxon>Spiralia</taxon>
        <taxon>Lophotrochozoa</taxon>
        <taxon>Mollusca</taxon>
        <taxon>Gastropoda</taxon>
        <taxon>Heterobranchia</taxon>
        <taxon>Euthyneura</taxon>
        <taxon>Panpulmonata</taxon>
        <taxon>Sacoglossa</taxon>
        <taxon>Placobranchoidea</taxon>
        <taxon>Plakobranchidae</taxon>
        <taxon>Plakobranchus</taxon>
    </lineage>
</organism>
<dbReference type="SMART" id="SM01225">
    <property type="entry name" value="G8"/>
    <property type="match status" value="1"/>
</dbReference>
<sequence>MRRHHAPLQHRAKRAYSFKQSHKILLDAQIPRLTSVTIEAGGALIWGDVDGITMESSFVMILGELHVGSEDCRFEKTGGILLYGTPETGVEDPEFGKKFIGVDAGGRLEIHGKDKLSWTKLTSTSGPATQDCGLVFDSRGSSFSTERGEGIHMTLWKKDGSLFDHALFLTEHATAAASNMRRFLTYVQDLPSGVVVGLSVFEDLGRVNDSALPWDAVYQALEMLGAKQARDIGQFEPYALVTITGNTVTRGGSPNEARFRVVQSDWESPKINLMHDVSSWQPGDKVVVASTDFEWRQAEMKTILPCPDCTNYQVKLEGEFQYTHFGEVTYGVDERAEVGLLTRNFRIEGTLRPECHGNTDKERLLCERYGRDTYGGHLKVVRHGTAHLEGFEAVHLGQQANLGSYPIHFHMCDDVTGMYVKQVSVYDSMSRCVTIHGSDGLEVAENVCYLHLGHGIFFEDGAEQNNYIHHNLVLGTLPGTLTPSDMPRDWCPFHEKDACNMLASYWITHPNNILTDNVAAGSDLQGISYSFSDVPMGLSYDRYIERGLLQPNSTRYIRVPKFENNVMHSNLKSGLWFDDRLSVGEMVDGEFIDEGGRAGISLYSARDPPTEYGARVITTFSGFGDSREGYISPHTDDGSHCAIKDSLFIGETDNTGEPYDWTRTDGFYKDMPRDQRPTHHFTRSAAAEDPEFTYSGVSFYQGPVYVENCYFHKYYNYFFNDSFTDGYGNRNVRPGSAIGFGRTNHYPSAPTSGARNIKYGFCDGANDHHYVFHGNLSTPKWEIVDGAINANFRDYDGSVTGTPNTQIVHDRPFFTGPECLSRPDWSMSVCPYNYFWLVVRGEDGVLKYPKSVQWPVFMNRDDSPNDIINMEGKLGNKYILRTNVSYTVRFNNTLGDVPNVVRLRAFYGLQQHDVIRLAICFPKTTTQFDVRSWNPRLDGRTQLPDFVNSLAELDADTTGKAFYWDQNSGYLYLKLSSDKTLERIDQMCPGDECRDVTIRRLDGGPGPAVCGDVAMPFVGEQVCTEKSESLGRKEHNKKEMRLKRPHSAKAAASYQTSPWMELARKSMGRTVKVNAAQECECRGQSGRNHMSRTEEKQRTLSPLEKFCCGLKFPMDGHVLTQP</sequence>
<name>A0AAV3ZA40_9GAST</name>
<evidence type="ECO:0000256" key="7">
    <source>
        <dbReference type="SAM" id="MobiDB-lite"/>
    </source>
</evidence>
<dbReference type="InterPro" id="IPR019316">
    <property type="entry name" value="G8_domain"/>
</dbReference>
<dbReference type="EMBL" id="BLXT01002135">
    <property type="protein sequence ID" value="GFN91401.1"/>
    <property type="molecule type" value="Genomic_DNA"/>
</dbReference>
<dbReference type="Proteomes" id="UP000735302">
    <property type="component" value="Unassembled WGS sequence"/>
</dbReference>
<feature type="compositionally biased region" description="Basic and acidic residues" evidence="7">
    <location>
        <begin position="1028"/>
        <end position="1039"/>
    </location>
</feature>
<dbReference type="GO" id="GO:0005886">
    <property type="term" value="C:plasma membrane"/>
    <property type="evidence" value="ECO:0007669"/>
    <property type="project" value="UniProtKB-SubCell"/>
</dbReference>
<evidence type="ECO:0000256" key="5">
    <source>
        <dbReference type="ARBA" id="ARBA00023180"/>
    </source>
</evidence>
<dbReference type="Pfam" id="PF24606">
    <property type="entry name" value="CEMIP_beta-hel"/>
    <property type="match status" value="1"/>
</dbReference>
<keyword evidence="3" id="KW-1003">Cell membrane</keyword>
<proteinExistence type="inferred from homology"/>
<comment type="subcellular location">
    <subcellularLocation>
        <location evidence="1">Cell membrane</location>
    </subcellularLocation>
</comment>
<comment type="caution">
    <text evidence="9">The sequence shown here is derived from an EMBL/GenBank/DDBJ whole genome shotgun (WGS) entry which is preliminary data.</text>
</comment>
<comment type="similarity">
    <text evidence="2">Belongs to the CEMIP family.</text>
</comment>
<dbReference type="InterPro" id="IPR011050">
    <property type="entry name" value="Pectin_lyase_fold/virulence"/>
</dbReference>
<keyword evidence="9" id="KW-0812">Transmembrane</keyword>
<dbReference type="PANTHER" id="PTHR15535">
    <property type="entry name" value="TRANSMEMBRANE PROTEIN 2-RELATED"/>
    <property type="match status" value="1"/>
</dbReference>
<evidence type="ECO:0000256" key="4">
    <source>
        <dbReference type="ARBA" id="ARBA00022801"/>
    </source>
</evidence>
<dbReference type="SUPFAM" id="SSF51126">
    <property type="entry name" value="Pectin lyase-like"/>
    <property type="match status" value="1"/>
</dbReference>
<dbReference type="Pfam" id="PF24605">
    <property type="entry name" value="CEMIP_X"/>
    <property type="match status" value="1"/>
</dbReference>
<dbReference type="InterPro" id="IPR052252">
    <property type="entry name" value="CEMIP/CEMIP2"/>
</dbReference>
<dbReference type="InterPro" id="IPR055401">
    <property type="entry name" value="CEMIP_beta-hel_dom"/>
</dbReference>
<dbReference type="InterPro" id="IPR055400">
    <property type="entry name" value="CEMIP_X"/>
</dbReference>
<keyword evidence="10" id="KW-1185">Reference proteome</keyword>
<dbReference type="Pfam" id="PF10162">
    <property type="entry name" value="G8"/>
    <property type="match status" value="1"/>
</dbReference>
<keyword evidence="5" id="KW-0325">Glycoprotein</keyword>
<feature type="domain" description="G8" evidence="8">
    <location>
        <begin position="6"/>
        <end position="123"/>
    </location>
</feature>
<dbReference type="PROSITE" id="PS51484">
    <property type="entry name" value="G8"/>
    <property type="match status" value="1"/>
</dbReference>
<evidence type="ECO:0000256" key="1">
    <source>
        <dbReference type="ARBA" id="ARBA00004236"/>
    </source>
</evidence>
<accession>A0AAV3ZA40</accession>
<evidence type="ECO:0000256" key="6">
    <source>
        <dbReference type="ARBA" id="ARBA00023295"/>
    </source>
</evidence>
<protein>
    <submittedName>
        <fullName evidence="9">Transmembrane protein 2-like</fullName>
    </submittedName>
</protein>